<evidence type="ECO:0000256" key="12">
    <source>
        <dbReference type="ARBA" id="ARBA00023268"/>
    </source>
</evidence>
<comment type="catalytic activity">
    <reaction evidence="14">
        <text>Preferential cleavage: (Ac)2-L-Lys-D-Ala-|-D-Ala. Also transpeptidation of peptidyl-alanyl moieties that are N-acyl substituents of D-alanine.</text>
        <dbReference type="EC" id="3.4.16.4"/>
    </reaction>
</comment>
<dbReference type="GO" id="GO:0009252">
    <property type="term" value="P:peptidoglycan biosynthetic process"/>
    <property type="evidence" value="ECO:0007669"/>
    <property type="project" value="UniProtKB-KW"/>
</dbReference>
<evidence type="ECO:0000313" key="21">
    <source>
        <dbReference type="EMBL" id="MDB0581313.1"/>
    </source>
</evidence>
<evidence type="ECO:0000313" key="20">
    <source>
        <dbReference type="EMBL" id="KIH70012.1"/>
    </source>
</evidence>
<keyword evidence="6 17" id="KW-0812">Transmembrane</keyword>
<dbReference type="InterPro" id="IPR012338">
    <property type="entry name" value="Beta-lactam/transpept-like"/>
</dbReference>
<dbReference type="OrthoDB" id="9766909at2"/>
<keyword evidence="12" id="KW-0511">Multifunctional enzyme</keyword>
<keyword evidence="8" id="KW-0133">Cell shape</keyword>
<dbReference type="InterPro" id="IPR023346">
    <property type="entry name" value="Lysozyme-like_dom_sf"/>
</dbReference>
<evidence type="ECO:0000256" key="17">
    <source>
        <dbReference type="SAM" id="Phobius"/>
    </source>
</evidence>
<reference evidence="23" key="2">
    <citation type="submission" date="2020-04" db="EMBL/GenBank/DDBJ databases">
        <title>Genome analysis and biological profiling of marine Cellulosimicrobium funkei MOSEL-ME6.</title>
        <authorList>
            <person name="Tanveer F."/>
            <person name="Xie Y."/>
            <person name="Shinwari Z.K."/>
        </authorList>
    </citation>
    <scope>NUCLEOTIDE SEQUENCE [LARGE SCALE GENOMIC DNA]</scope>
    <source>
        <strain evidence="23">MOSEL-ME25</strain>
    </source>
</reference>
<evidence type="ECO:0000256" key="7">
    <source>
        <dbReference type="ARBA" id="ARBA00022801"/>
    </source>
</evidence>
<evidence type="ECO:0000256" key="3">
    <source>
        <dbReference type="ARBA" id="ARBA00022670"/>
    </source>
</evidence>
<dbReference type="GO" id="GO:0009002">
    <property type="term" value="F:serine-type D-Ala-D-Ala carboxypeptidase activity"/>
    <property type="evidence" value="ECO:0007669"/>
    <property type="project" value="UniProtKB-EC"/>
</dbReference>
<evidence type="ECO:0000256" key="8">
    <source>
        <dbReference type="ARBA" id="ARBA00022960"/>
    </source>
</evidence>
<dbReference type="Proteomes" id="UP000527860">
    <property type="component" value="Unassembled WGS sequence"/>
</dbReference>
<evidence type="ECO:0000313" key="22">
    <source>
        <dbReference type="Proteomes" id="UP000031546"/>
    </source>
</evidence>
<evidence type="ECO:0000256" key="14">
    <source>
        <dbReference type="ARBA" id="ARBA00034000"/>
    </source>
</evidence>
<reference evidence="21" key="3">
    <citation type="submission" date="2020-04" db="EMBL/GenBank/DDBJ databases">
        <authorList>
            <person name="Tanveer F."/>
            <person name="Xie Y."/>
            <person name="Shinwari Z.K."/>
        </authorList>
    </citation>
    <scope>NUCLEOTIDE SEQUENCE</scope>
    <source>
        <strain evidence="21">MOSEL-ME25</strain>
    </source>
</reference>
<dbReference type="InterPro" id="IPR001460">
    <property type="entry name" value="PCN-bd_Tpept"/>
</dbReference>
<dbReference type="AlphaFoldDB" id="A0A0C2E3J7"/>
<feature type="domain" description="Penicillin-binding protein transpeptidase" evidence="18">
    <location>
        <begin position="447"/>
        <end position="706"/>
    </location>
</feature>
<keyword evidence="11 17" id="KW-0472">Membrane</keyword>
<feature type="transmembrane region" description="Helical" evidence="17">
    <location>
        <begin position="58"/>
        <end position="85"/>
    </location>
</feature>
<evidence type="ECO:0000313" key="23">
    <source>
        <dbReference type="Proteomes" id="UP000527860"/>
    </source>
</evidence>
<dbReference type="Gene3D" id="3.40.710.10">
    <property type="entry name" value="DD-peptidase/beta-lactamase superfamily"/>
    <property type="match status" value="1"/>
</dbReference>
<evidence type="ECO:0000256" key="13">
    <source>
        <dbReference type="ARBA" id="ARBA00023316"/>
    </source>
</evidence>
<dbReference type="SUPFAM" id="SSF56601">
    <property type="entry name" value="beta-lactamase/transpeptidase-like"/>
    <property type="match status" value="1"/>
</dbReference>
<dbReference type="GO" id="GO:0008658">
    <property type="term" value="F:penicillin binding"/>
    <property type="evidence" value="ECO:0007669"/>
    <property type="project" value="InterPro"/>
</dbReference>
<evidence type="ECO:0000256" key="1">
    <source>
        <dbReference type="ARBA" id="ARBA00022475"/>
    </source>
</evidence>
<comment type="catalytic activity">
    <reaction evidence="15">
        <text>[GlcNAc-(1-&gt;4)-Mur2Ac(oyl-L-Ala-gamma-D-Glu-L-Lys-D-Ala-D-Ala)](n)-di-trans,octa-cis-undecaprenyl diphosphate + beta-D-GlcNAc-(1-&gt;4)-Mur2Ac(oyl-L-Ala-gamma-D-Glu-L-Lys-D-Ala-D-Ala)-di-trans,octa-cis-undecaprenyl diphosphate = [GlcNAc-(1-&gt;4)-Mur2Ac(oyl-L-Ala-gamma-D-Glu-L-Lys-D-Ala-D-Ala)](n+1)-di-trans,octa-cis-undecaprenyl diphosphate + di-trans,octa-cis-undecaprenyl diphosphate + H(+)</text>
        <dbReference type="Rhea" id="RHEA:23708"/>
        <dbReference type="Rhea" id="RHEA-COMP:9602"/>
        <dbReference type="Rhea" id="RHEA-COMP:9603"/>
        <dbReference type="ChEBI" id="CHEBI:15378"/>
        <dbReference type="ChEBI" id="CHEBI:58405"/>
        <dbReference type="ChEBI" id="CHEBI:60033"/>
        <dbReference type="ChEBI" id="CHEBI:78435"/>
        <dbReference type="EC" id="2.4.99.28"/>
    </reaction>
</comment>
<evidence type="ECO:0000256" key="16">
    <source>
        <dbReference type="SAM" id="MobiDB-lite"/>
    </source>
</evidence>
<dbReference type="PANTHER" id="PTHR32282">
    <property type="entry name" value="BINDING PROTEIN TRANSPEPTIDASE, PUTATIVE-RELATED"/>
    <property type="match status" value="1"/>
</dbReference>
<dbReference type="GO" id="GO:0030288">
    <property type="term" value="C:outer membrane-bounded periplasmic space"/>
    <property type="evidence" value="ECO:0007669"/>
    <property type="project" value="TreeGrafter"/>
</dbReference>
<dbReference type="GeneID" id="77846064"/>
<dbReference type="InterPro" id="IPR001264">
    <property type="entry name" value="Glyco_trans_51"/>
</dbReference>
<dbReference type="EMBL" id="JXII01000009">
    <property type="protein sequence ID" value="KIH70012.1"/>
    <property type="molecule type" value="Genomic_DNA"/>
</dbReference>
<keyword evidence="7" id="KW-0378">Hydrolase</keyword>
<feature type="region of interest" description="Disordered" evidence="16">
    <location>
        <begin position="802"/>
        <end position="852"/>
    </location>
</feature>
<dbReference type="RefSeq" id="WP_040106653.1">
    <property type="nucleotide sequence ID" value="NZ_JABEVU030000001.1"/>
</dbReference>
<organism evidence="20 22">
    <name type="scientific">Salinicoccus roseus</name>
    <dbReference type="NCBI Taxonomy" id="45670"/>
    <lineage>
        <taxon>Bacteria</taxon>
        <taxon>Bacillati</taxon>
        <taxon>Bacillota</taxon>
        <taxon>Bacilli</taxon>
        <taxon>Bacillales</taxon>
        <taxon>Staphylococcaceae</taxon>
        <taxon>Salinicoccus</taxon>
    </lineage>
</organism>
<feature type="domain" description="Glycosyl transferase family 51" evidence="19">
    <location>
        <begin position="118"/>
        <end position="306"/>
    </location>
</feature>
<evidence type="ECO:0000256" key="10">
    <source>
        <dbReference type="ARBA" id="ARBA00022989"/>
    </source>
</evidence>
<dbReference type="Pfam" id="PF00912">
    <property type="entry name" value="Transgly"/>
    <property type="match status" value="1"/>
</dbReference>
<evidence type="ECO:0000256" key="9">
    <source>
        <dbReference type="ARBA" id="ARBA00022984"/>
    </source>
</evidence>
<reference evidence="20 22" key="1">
    <citation type="submission" date="2015-01" db="EMBL/GenBank/DDBJ databases">
        <title>Genome sequences of high lactate-tolerant strain Salinicoccus roseus W12 with industrial interest.</title>
        <authorList>
            <person name="Wang H."/>
            <person name="Yu B."/>
        </authorList>
    </citation>
    <scope>NUCLEOTIDE SEQUENCE [LARGE SCALE GENOMIC DNA]</scope>
    <source>
        <strain evidence="20 22">W12</strain>
    </source>
</reference>
<dbReference type="STRING" id="45670.SN16_10920"/>
<feature type="compositionally biased region" description="Polar residues" evidence="16">
    <location>
        <begin position="811"/>
        <end position="824"/>
    </location>
</feature>
<keyword evidence="10 17" id="KW-1133">Transmembrane helix</keyword>
<keyword evidence="3" id="KW-0645">Protease</keyword>
<keyword evidence="1" id="KW-1003">Cell membrane</keyword>
<dbReference type="GO" id="GO:0008955">
    <property type="term" value="F:peptidoglycan glycosyltransferase activity"/>
    <property type="evidence" value="ECO:0007669"/>
    <property type="project" value="UniProtKB-EC"/>
</dbReference>
<dbReference type="Gene3D" id="3.90.1310.40">
    <property type="match status" value="1"/>
</dbReference>
<evidence type="ECO:0000256" key="11">
    <source>
        <dbReference type="ARBA" id="ARBA00023136"/>
    </source>
</evidence>
<dbReference type="Proteomes" id="UP000031546">
    <property type="component" value="Unassembled WGS sequence"/>
</dbReference>
<evidence type="ECO:0000256" key="2">
    <source>
        <dbReference type="ARBA" id="ARBA00022645"/>
    </source>
</evidence>
<protein>
    <submittedName>
        <fullName evidence="21">Transglycosylase domain-containing protein</fullName>
    </submittedName>
</protein>
<keyword evidence="9" id="KW-0573">Peptidoglycan synthesis</keyword>
<evidence type="ECO:0000259" key="18">
    <source>
        <dbReference type="Pfam" id="PF00905"/>
    </source>
</evidence>
<reference evidence="21 23" key="4">
    <citation type="submission" date="2022-12" db="EMBL/GenBank/DDBJ databases">
        <title>Genome analysis and biological profiling of marine Salinicoccus roseus MOSEL-ME25.</title>
        <authorList>
            <person name="Mirza F.T."/>
            <person name="Xie Y."/>
            <person name="Shinwari Z.K."/>
        </authorList>
    </citation>
    <scope>NUCLEOTIDE SEQUENCE [LARGE SCALE GENOMIC DNA]</scope>
    <source>
        <strain evidence="21 23">MOSEL-ME25</strain>
    </source>
</reference>
<keyword evidence="4" id="KW-0328">Glycosyltransferase</keyword>
<evidence type="ECO:0000259" key="19">
    <source>
        <dbReference type="Pfam" id="PF00912"/>
    </source>
</evidence>
<dbReference type="InterPro" id="IPR050396">
    <property type="entry name" value="Glycosyltr_51/Transpeptidase"/>
</dbReference>
<keyword evidence="13" id="KW-0961">Cell wall biogenesis/degradation</keyword>
<dbReference type="GO" id="GO:0071555">
    <property type="term" value="P:cell wall organization"/>
    <property type="evidence" value="ECO:0007669"/>
    <property type="project" value="UniProtKB-KW"/>
</dbReference>
<dbReference type="Gene3D" id="1.10.3810.10">
    <property type="entry name" value="Biosynthetic peptidoglycan transglycosylase-like"/>
    <property type="match status" value="1"/>
</dbReference>
<comment type="caution">
    <text evidence="20">The sequence shown here is derived from an EMBL/GenBank/DDBJ whole genome shotgun (WGS) entry which is preliminary data.</text>
</comment>
<dbReference type="GO" id="GO:0008360">
    <property type="term" value="P:regulation of cell shape"/>
    <property type="evidence" value="ECO:0007669"/>
    <property type="project" value="UniProtKB-KW"/>
</dbReference>
<evidence type="ECO:0000256" key="5">
    <source>
        <dbReference type="ARBA" id="ARBA00022679"/>
    </source>
</evidence>
<dbReference type="Pfam" id="PF00905">
    <property type="entry name" value="Transpeptidase"/>
    <property type="match status" value="1"/>
</dbReference>
<feature type="compositionally biased region" description="Acidic residues" evidence="16">
    <location>
        <begin position="837"/>
        <end position="852"/>
    </location>
</feature>
<dbReference type="SUPFAM" id="SSF53955">
    <property type="entry name" value="Lysozyme-like"/>
    <property type="match status" value="1"/>
</dbReference>
<evidence type="ECO:0000256" key="4">
    <source>
        <dbReference type="ARBA" id="ARBA00022676"/>
    </source>
</evidence>
<name>A0A0C2E3J7_9STAP</name>
<proteinExistence type="predicted"/>
<dbReference type="GO" id="GO:0006508">
    <property type="term" value="P:proteolysis"/>
    <property type="evidence" value="ECO:0007669"/>
    <property type="project" value="UniProtKB-KW"/>
</dbReference>
<dbReference type="InterPro" id="IPR036950">
    <property type="entry name" value="PBP_transglycosylase"/>
</dbReference>
<evidence type="ECO:0000256" key="15">
    <source>
        <dbReference type="ARBA" id="ARBA00049902"/>
    </source>
</evidence>
<dbReference type="PANTHER" id="PTHR32282:SF32">
    <property type="entry name" value="PENICILLIN-BINDING PROTEIN 2A"/>
    <property type="match status" value="1"/>
</dbReference>
<dbReference type="EMBL" id="JABEVU030000001">
    <property type="protein sequence ID" value="MDB0581313.1"/>
    <property type="molecule type" value="Genomic_DNA"/>
</dbReference>
<keyword evidence="2" id="KW-0121">Carboxypeptidase</keyword>
<keyword evidence="5" id="KW-0808">Transferase</keyword>
<gene>
    <name evidence="21" type="ORF">F7P68_0012340</name>
    <name evidence="20" type="ORF">SN16_10920</name>
</gene>
<accession>A0A0C2E3J7</accession>
<sequence>MKNNDFVNYIKNLFSRKDTKKDFIEGATFKEKFNSVIARFKKAGSPLRVSFFTAYDTIWNIILFTLLAATLVGILAFSIGVGYFAALVNDEEIQPADEVETALTEMTESTTVAFGSGESLGTLRADLIRERVDYDDISPYVTEALIATEDEYFYEHNGVVPKAFIRATLQQLGGSESGTGGSTLTQQLVKNQLLTNETTFDRKATELLLAFRVEKLLSKEEILEAYLNAVSFGRNANGQNIAGVQAAAEGIFGKDASELNLAESAFIAGIPQNPYAYTPFLQGGTVKDEDLRQAGLNRQHFVLERMLLEDKITQEEYDEAVEYDLYANLTDSVTVPNQNYPFLTDEVERRSIDILKYHLAEEDGLTREDVDSTPLINQEYTGLANTALRNQGYHIDTTIDKTIYDTMQDVKDNSSYYYGSRSIEEAQDASEEEQESSDEVYEHELGAMLKDNQTGKILGFIGGRDHERSSINHATQTSRQAGSTMKPLITYGPAIDKGLITPDTVLLDEIFTIPNPFGDDYSPRNYDVDEEFGLVSAKHALSNSYNLSTLRLWADVRQHNPQEYFEKMGMPLSSNNYADENTLVPSLPLGSNDMSVEDNTNAFSTFANNGELVDSYMIESITSPTGEVIYEHESEASQVFKDSTAYLMTDILKETFQTGSAYYIQDYYNSVSDTYDWAAKTGTSNGFVDSWFMGYNPKVTLGVWMGYDRNIPQVANQDSEQHLHIYNWRDIAQALSEAAPEQMGANERFSRPSSVREVEFCALTMEMEDDCEKDVDKVREGLIAEDTRLEDKDGLSDSEIMQRMGEDFDSELSTSDLRGTVTNSYDDRYRVGGSSSSDDDDEDSEEEDEEEQ</sequence>
<keyword evidence="23" id="KW-1185">Reference proteome</keyword>
<evidence type="ECO:0000256" key="6">
    <source>
        <dbReference type="ARBA" id="ARBA00022692"/>
    </source>
</evidence>